<name>A0A418YDE9_9GAMM</name>
<reference evidence="2 3" key="2">
    <citation type="submission" date="2019-01" db="EMBL/GenBank/DDBJ databases">
        <title>Motilimonas pumilus sp. nov., isolated from the gut of sea cucumber (Apostichopus japonicus).</title>
        <authorList>
            <person name="Wang F.-Q."/>
            <person name="Ren L.-H."/>
            <person name="Lin Y.-W."/>
            <person name="Sun G.-H."/>
            <person name="Du Z.-J."/>
            <person name="Zhao J.-X."/>
            <person name="Liu X.-J."/>
            <person name="Liu L.-J."/>
        </authorList>
    </citation>
    <scope>NUCLEOTIDE SEQUENCE [LARGE SCALE GENOMIC DNA]</scope>
    <source>
        <strain evidence="2 3">PLHSC7-2</strain>
    </source>
</reference>
<evidence type="ECO:0008006" key="4">
    <source>
        <dbReference type="Google" id="ProtNLM"/>
    </source>
</evidence>
<organism evidence="2 3">
    <name type="scientific">Motilimonas pumila</name>
    <dbReference type="NCBI Taxonomy" id="2303987"/>
    <lineage>
        <taxon>Bacteria</taxon>
        <taxon>Pseudomonadati</taxon>
        <taxon>Pseudomonadota</taxon>
        <taxon>Gammaproteobacteria</taxon>
        <taxon>Alteromonadales</taxon>
        <taxon>Alteromonadales genera incertae sedis</taxon>
        <taxon>Motilimonas</taxon>
    </lineage>
</organism>
<dbReference type="SUPFAM" id="SSF53850">
    <property type="entry name" value="Periplasmic binding protein-like II"/>
    <property type="match status" value="1"/>
</dbReference>
<evidence type="ECO:0000256" key="1">
    <source>
        <dbReference type="SAM" id="SignalP"/>
    </source>
</evidence>
<evidence type="ECO:0000313" key="3">
    <source>
        <dbReference type="Proteomes" id="UP000283255"/>
    </source>
</evidence>
<feature type="chain" id="PRO_5019495883" description="Solute-binding protein family 3/N-terminal domain-containing protein" evidence="1">
    <location>
        <begin position="22"/>
        <end position="287"/>
    </location>
</feature>
<dbReference type="EMBL" id="QZCH01000016">
    <property type="protein sequence ID" value="RJG42563.1"/>
    <property type="molecule type" value="Genomic_DNA"/>
</dbReference>
<keyword evidence="1" id="KW-0732">Signal</keyword>
<comment type="caution">
    <text evidence="2">The sequence shown here is derived from an EMBL/GenBank/DDBJ whole genome shotgun (WGS) entry which is preliminary data.</text>
</comment>
<proteinExistence type="predicted"/>
<gene>
    <name evidence="2" type="ORF">D1Z90_12940</name>
</gene>
<sequence length="287" mass="32190">MQRFIQFLVLCFSVLSFQAMAAKDEPLILVIPADVKEDYEVYIDGRDPLKMTEYHGDGARRDVVEVVLVQQALRLGGYDGPLRFITADSHARIVKQILGGRAVMSGNSIWLDLLTSHDGLLYVSEPIIETGQFEAGLYTIESNKTALQARQLDEVRSLTAVSSKAWIKDWQTLNAMKMKKLINTVKWSSMVKMVNIGRADFLLAPFQPTDDMSFEPEGVKLIPIPNVKIGLQGSRHFAISKRHPQGHAVAKALDKGLLIMKEQGIIQKGYEDSGFFNTKVKDWTRLP</sequence>
<accession>A0A418YDE9</accession>
<evidence type="ECO:0000313" key="2">
    <source>
        <dbReference type="EMBL" id="RJG42563.1"/>
    </source>
</evidence>
<keyword evidence="3" id="KW-1185">Reference proteome</keyword>
<dbReference type="AlphaFoldDB" id="A0A418YDE9"/>
<protein>
    <recommendedName>
        <fullName evidence="4">Solute-binding protein family 3/N-terminal domain-containing protein</fullName>
    </recommendedName>
</protein>
<dbReference type="Proteomes" id="UP000283255">
    <property type="component" value="Unassembled WGS sequence"/>
</dbReference>
<dbReference type="OrthoDB" id="5452199at2"/>
<dbReference type="RefSeq" id="WP_119911189.1">
    <property type="nucleotide sequence ID" value="NZ_QZCH01000016.1"/>
</dbReference>
<feature type="signal peptide" evidence="1">
    <location>
        <begin position="1"/>
        <end position="21"/>
    </location>
</feature>
<reference evidence="2 3" key="1">
    <citation type="submission" date="2018-09" db="EMBL/GenBank/DDBJ databases">
        <authorList>
            <person name="Wang F."/>
        </authorList>
    </citation>
    <scope>NUCLEOTIDE SEQUENCE [LARGE SCALE GENOMIC DNA]</scope>
    <source>
        <strain evidence="2 3">PLHSC7-2</strain>
    </source>
</reference>